<keyword evidence="1" id="KW-0472">Membrane</keyword>
<keyword evidence="1" id="KW-1133">Transmembrane helix</keyword>
<comment type="caution">
    <text evidence="2">The sequence shown here is derived from an EMBL/GenBank/DDBJ whole genome shotgun (WGS) entry which is preliminary data.</text>
</comment>
<feature type="transmembrane region" description="Helical" evidence="1">
    <location>
        <begin position="28"/>
        <end position="50"/>
    </location>
</feature>
<evidence type="ECO:0000256" key="1">
    <source>
        <dbReference type="SAM" id="Phobius"/>
    </source>
</evidence>
<proteinExistence type="predicted"/>
<evidence type="ECO:0008006" key="4">
    <source>
        <dbReference type="Google" id="ProtNLM"/>
    </source>
</evidence>
<name>A0ABX1W133_9SPHI</name>
<keyword evidence="3" id="KW-1185">Reference proteome</keyword>
<reference evidence="2 3" key="1">
    <citation type="submission" date="2020-05" db="EMBL/GenBank/DDBJ databases">
        <authorList>
            <person name="Khan S.A."/>
            <person name="Jeon C.O."/>
            <person name="Chun B.H."/>
        </authorList>
    </citation>
    <scope>NUCLEOTIDE SEQUENCE [LARGE SCALE GENOMIC DNA]</scope>
    <source>
        <strain evidence="2 3">S1162</strain>
    </source>
</reference>
<organism evidence="2 3">
    <name type="scientific">Mucilaginibacter humi</name>
    <dbReference type="NCBI Taxonomy" id="2732510"/>
    <lineage>
        <taxon>Bacteria</taxon>
        <taxon>Pseudomonadati</taxon>
        <taxon>Bacteroidota</taxon>
        <taxon>Sphingobacteriia</taxon>
        <taxon>Sphingobacteriales</taxon>
        <taxon>Sphingobacteriaceae</taxon>
        <taxon>Mucilaginibacter</taxon>
    </lineage>
</organism>
<keyword evidence="1" id="KW-0812">Transmembrane</keyword>
<gene>
    <name evidence="2" type="ORF">HK413_02270</name>
</gene>
<dbReference type="Proteomes" id="UP000566071">
    <property type="component" value="Unassembled WGS sequence"/>
</dbReference>
<dbReference type="EMBL" id="JABFCR010000006">
    <property type="protein sequence ID" value="NNU33288.1"/>
    <property type="molecule type" value="Genomic_DNA"/>
</dbReference>
<dbReference type="RefSeq" id="WP_175268982.1">
    <property type="nucleotide sequence ID" value="NZ_JABFCR010000006.1"/>
</dbReference>
<evidence type="ECO:0000313" key="2">
    <source>
        <dbReference type="EMBL" id="NNU33288.1"/>
    </source>
</evidence>
<accession>A0ABX1W133</accession>
<evidence type="ECO:0000313" key="3">
    <source>
        <dbReference type="Proteomes" id="UP000566071"/>
    </source>
</evidence>
<sequence length="145" mass="16006">MTNETTIPHISQRTEEVQDIIDRMPTKFGILISAFALTPGILIFAIGWLIKYPDVVTGVIVINANSSPVRLVANANGKLLLNKVHSQSFVHEGDYIAIIQNSAKLEDIVSVHKLVMDFNLNALNTIVKFPKSVSWAILTQSILLL</sequence>
<protein>
    <recommendedName>
        <fullName evidence="4">Membrane fusion protein biotin-lipoyl like domain-containing protein</fullName>
    </recommendedName>
</protein>